<dbReference type="Proteomes" id="UP000319255">
    <property type="component" value="Unassembled WGS sequence"/>
</dbReference>
<reference evidence="3 4" key="1">
    <citation type="submission" date="2019-06" db="EMBL/GenBank/DDBJ databases">
        <title>A novel bacterium of genus Amaricoccus, isolated from marine sediment.</title>
        <authorList>
            <person name="Huang H."/>
            <person name="Mo K."/>
            <person name="Hu Y."/>
        </authorList>
    </citation>
    <scope>NUCLEOTIDE SEQUENCE [LARGE SCALE GENOMIC DNA]</scope>
    <source>
        <strain evidence="3 4">HB172011</strain>
    </source>
</reference>
<evidence type="ECO:0000313" key="4">
    <source>
        <dbReference type="Proteomes" id="UP000319255"/>
    </source>
</evidence>
<feature type="domain" description="TPM" evidence="2">
    <location>
        <begin position="103"/>
        <end position="180"/>
    </location>
</feature>
<keyword evidence="1" id="KW-0812">Transmembrane</keyword>
<dbReference type="EMBL" id="VFRP01000028">
    <property type="protein sequence ID" value="TPE47722.1"/>
    <property type="molecule type" value="Genomic_DNA"/>
</dbReference>
<protein>
    <recommendedName>
        <fullName evidence="2">TPM domain-containing protein</fullName>
    </recommendedName>
</protein>
<feature type="transmembrane region" description="Helical" evidence="1">
    <location>
        <begin position="68"/>
        <end position="87"/>
    </location>
</feature>
<name>A0A501WFZ1_9RHOB</name>
<dbReference type="Gene3D" id="3.10.310.50">
    <property type="match status" value="1"/>
</dbReference>
<dbReference type="Pfam" id="PF04536">
    <property type="entry name" value="TPM_phosphatase"/>
    <property type="match status" value="1"/>
</dbReference>
<proteinExistence type="predicted"/>
<comment type="caution">
    <text evidence="3">The sequence shown here is derived from an EMBL/GenBank/DDBJ whole genome shotgun (WGS) entry which is preliminary data.</text>
</comment>
<keyword evidence="1" id="KW-1133">Transmembrane helix</keyword>
<accession>A0A501WFZ1</accession>
<dbReference type="AlphaFoldDB" id="A0A501WFZ1"/>
<evidence type="ECO:0000256" key="1">
    <source>
        <dbReference type="SAM" id="Phobius"/>
    </source>
</evidence>
<dbReference type="RefSeq" id="WP_140455826.1">
    <property type="nucleotide sequence ID" value="NZ_VFRP01000028.1"/>
</dbReference>
<dbReference type="PANTHER" id="PTHR30373">
    <property type="entry name" value="UPF0603 PROTEIN YGCG"/>
    <property type="match status" value="1"/>
</dbReference>
<organism evidence="3 4">
    <name type="scientific">Amaricoccus solimangrovi</name>
    <dbReference type="NCBI Taxonomy" id="2589815"/>
    <lineage>
        <taxon>Bacteria</taxon>
        <taxon>Pseudomonadati</taxon>
        <taxon>Pseudomonadota</taxon>
        <taxon>Alphaproteobacteria</taxon>
        <taxon>Rhodobacterales</taxon>
        <taxon>Paracoccaceae</taxon>
        <taxon>Amaricoccus</taxon>
    </lineage>
</organism>
<keyword evidence="1" id="KW-0472">Membrane</keyword>
<feature type="transmembrane region" description="Helical" evidence="1">
    <location>
        <begin position="40"/>
        <end position="62"/>
    </location>
</feature>
<evidence type="ECO:0000313" key="3">
    <source>
        <dbReference type="EMBL" id="TPE47722.1"/>
    </source>
</evidence>
<gene>
    <name evidence="3" type="ORF">FJM51_19580</name>
</gene>
<evidence type="ECO:0000259" key="2">
    <source>
        <dbReference type="Pfam" id="PF04536"/>
    </source>
</evidence>
<sequence>MEMSPEDHDRIVAAIRAVEARSTGEIVCVLAEQSADSGALPILIAALAALAAPWLLIAFTALPVTSILTLQLAVFVALALALSPPRARAWLIPRRARRAMAFRVATEQFYTRSVSRKRDRSGILIFVSLAEHYARVIADEGVAARVPQSHWQDAVDALVAHLREGRVADGFVAAIESCGAVLVREFPSTSESANELPDRIYFI</sequence>
<dbReference type="InterPro" id="IPR007621">
    <property type="entry name" value="TPM_dom"/>
</dbReference>
<keyword evidence="4" id="KW-1185">Reference proteome</keyword>
<dbReference type="OrthoDB" id="5825388at2"/>
<dbReference type="PANTHER" id="PTHR30373:SF8">
    <property type="entry name" value="BLL7265 PROTEIN"/>
    <property type="match status" value="1"/>
</dbReference>